<gene>
    <name evidence="1" type="ORF">MLD38_004677</name>
</gene>
<accession>A0ACB9S5Y9</accession>
<dbReference type="Proteomes" id="UP001057402">
    <property type="component" value="Chromosome 2"/>
</dbReference>
<sequence>MLLSRHCYVDQTPPLDEAHSNLRNWVVSKFFLSSSGDWISPIYCPGTDSGPRAIDSMQCPEEWLVMDEAREMFDKMRHRDEISWTTMVSGYIESRRLQKRWIC</sequence>
<name>A0ACB9S5Y9_9MYRT</name>
<protein>
    <submittedName>
        <fullName evidence="1">Uncharacterized protein</fullName>
    </submittedName>
</protein>
<evidence type="ECO:0000313" key="1">
    <source>
        <dbReference type="EMBL" id="KAI4386775.1"/>
    </source>
</evidence>
<dbReference type="EMBL" id="CM042881">
    <property type="protein sequence ID" value="KAI4386775.1"/>
    <property type="molecule type" value="Genomic_DNA"/>
</dbReference>
<organism evidence="1 2">
    <name type="scientific">Melastoma candidum</name>
    <dbReference type="NCBI Taxonomy" id="119954"/>
    <lineage>
        <taxon>Eukaryota</taxon>
        <taxon>Viridiplantae</taxon>
        <taxon>Streptophyta</taxon>
        <taxon>Embryophyta</taxon>
        <taxon>Tracheophyta</taxon>
        <taxon>Spermatophyta</taxon>
        <taxon>Magnoliopsida</taxon>
        <taxon>eudicotyledons</taxon>
        <taxon>Gunneridae</taxon>
        <taxon>Pentapetalae</taxon>
        <taxon>rosids</taxon>
        <taxon>malvids</taxon>
        <taxon>Myrtales</taxon>
        <taxon>Melastomataceae</taxon>
        <taxon>Melastomatoideae</taxon>
        <taxon>Melastomateae</taxon>
        <taxon>Melastoma</taxon>
    </lineage>
</organism>
<evidence type="ECO:0000313" key="2">
    <source>
        <dbReference type="Proteomes" id="UP001057402"/>
    </source>
</evidence>
<keyword evidence="2" id="KW-1185">Reference proteome</keyword>
<reference evidence="2" key="1">
    <citation type="journal article" date="2023" name="Front. Plant Sci.">
        <title>Chromosomal-level genome assembly of Melastoma candidum provides insights into trichome evolution.</title>
        <authorList>
            <person name="Zhong Y."/>
            <person name="Wu W."/>
            <person name="Sun C."/>
            <person name="Zou P."/>
            <person name="Liu Y."/>
            <person name="Dai S."/>
            <person name="Zhou R."/>
        </authorList>
    </citation>
    <scope>NUCLEOTIDE SEQUENCE [LARGE SCALE GENOMIC DNA]</scope>
</reference>
<proteinExistence type="predicted"/>
<comment type="caution">
    <text evidence="1">The sequence shown here is derived from an EMBL/GenBank/DDBJ whole genome shotgun (WGS) entry which is preliminary data.</text>
</comment>